<evidence type="ECO:0000256" key="1">
    <source>
        <dbReference type="SAM" id="MobiDB-lite"/>
    </source>
</evidence>
<gene>
    <name evidence="2" type="ORF">ARMGADRAFT_97641</name>
</gene>
<feature type="region of interest" description="Disordered" evidence="1">
    <location>
        <begin position="57"/>
        <end position="97"/>
    </location>
</feature>
<accession>A0A2H3CDE0</accession>
<evidence type="ECO:0000313" key="3">
    <source>
        <dbReference type="Proteomes" id="UP000217790"/>
    </source>
</evidence>
<name>A0A2H3CDE0_ARMGA</name>
<dbReference type="Proteomes" id="UP000217790">
    <property type="component" value="Unassembled WGS sequence"/>
</dbReference>
<evidence type="ECO:0000313" key="2">
    <source>
        <dbReference type="EMBL" id="PBK79890.1"/>
    </source>
</evidence>
<dbReference type="OrthoDB" id="3265169at2759"/>
<protein>
    <submittedName>
        <fullName evidence="2">Uncharacterized protein</fullName>
    </submittedName>
</protein>
<reference evidence="3" key="1">
    <citation type="journal article" date="2017" name="Nat. Ecol. Evol.">
        <title>Genome expansion and lineage-specific genetic innovations in the forest pathogenic fungi Armillaria.</title>
        <authorList>
            <person name="Sipos G."/>
            <person name="Prasanna A.N."/>
            <person name="Walter M.C."/>
            <person name="O'Connor E."/>
            <person name="Balint B."/>
            <person name="Krizsan K."/>
            <person name="Kiss B."/>
            <person name="Hess J."/>
            <person name="Varga T."/>
            <person name="Slot J."/>
            <person name="Riley R."/>
            <person name="Boka B."/>
            <person name="Rigling D."/>
            <person name="Barry K."/>
            <person name="Lee J."/>
            <person name="Mihaltcheva S."/>
            <person name="LaButti K."/>
            <person name="Lipzen A."/>
            <person name="Waldron R."/>
            <person name="Moloney N.M."/>
            <person name="Sperisen C."/>
            <person name="Kredics L."/>
            <person name="Vagvoelgyi C."/>
            <person name="Patrignani A."/>
            <person name="Fitzpatrick D."/>
            <person name="Nagy I."/>
            <person name="Doyle S."/>
            <person name="Anderson J.B."/>
            <person name="Grigoriev I.V."/>
            <person name="Gueldener U."/>
            <person name="Muensterkoetter M."/>
            <person name="Nagy L.G."/>
        </authorList>
    </citation>
    <scope>NUCLEOTIDE SEQUENCE [LARGE SCALE GENOMIC DNA]</scope>
    <source>
        <strain evidence="3">Ar21-2</strain>
    </source>
</reference>
<organism evidence="2 3">
    <name type="scientific">Armillaria gallica</name>
    <name type="common">Bulbous honey fungus</name>
    <name type="synonym">Armillaria bulbosa</name>
    <dbReference type="NCBI Taxonomy" id="47427"/>
    <lineage>
        <taxon>Eukaryota</taxon>
        <taxon>Fungi</taxon>
        <taxon>Dikarya</taxon>
        <taxon>Basidiomycota</taxon>
        <taxon>Agaricomycotina</taxon>
        <taxon>Agaricomycetes</taxon>
        <taxon>Agaricomycetidae</taxon>
        <taxon>Agaricales</taxon>
        <taxon>Marasmiineae</taxon>
        <taxon>Physalacriaceae</taxon>
        <taxon>Armillaria</taxon>
    </lineage>
</organism>
<dbReference type="InParanoid" id="A0A2H3CDE0"/>
<keyword evidence="3" id="KW-1185">Reference proteome</keyword>
<dbReference type="EMBL" id="KZ293757">
    <property type="protein sequence ID" value="PBK79890.1"/>
    <property type="molecule type" value="Genomic_DNA"/>
</dbReference>
<sequence>MLSSSPALGKTRHLDILVLSQIEGDTPTVTSTRPTRGGLMIELNFARGLSSVHVLGHGGVRDRGGNRRASSIAIHRPPNTPVADSHSEVELPRVSNS</sequence>
<dbReference type="AlphaFoldDB" id="A0A2H3CDE0"/>
<proteinExistence type="predicted"/>